<reference evidence="3 4" key="1">
    <citation type="journal article" date="2021" name="Int. J. Syst. Evol. Microbiol.">
        <title>Reticulibacter mediterranei gen. nov., sp. nov., within the new family Reticulibacteraceae fam. nov., and Ktedonospora formicarum gen. nov., sp. nov., Ktedonobacter robiniae sp. nov., Dictyobacter formicarum sp. nov. and Dictyobacter arantiisoli sp. nov., belonging to the class Ktedonobacteria.</title>
        <authorList>
            <person name="Yabe S."/>
            <person name="Zheng Y."/>
            <person name="Wang C.M."/>
            <person name="Sakai Y."/>
            <person name="Abe K."/>
            <person name="Yokota A."/>
            <person name="Donadio S."/>
            <person name="Cavaletti L."/>
            <person name="Monciardini P."/>
        </authorList>
    </citation>
    <scope>NUCLEOTIDE SEQUENCE [LARGE SCALE GENOMIC DNA]</scope>
    <source>
        <strain evidence="3 4">SOSP1-30</strain>
    </source>
</reference>
<dbReference type="InterPro" id="IPR006076">
    <property type="entry name" value="FAD-dep_OxRdtase"/>
</dbReference>
<dbReference type="EMBL" id="BNJG01000003">
    <property type="protein sequence ID" value="GHO58957.1"/>
    <property type="molecule type" value="Genomic_DNA"/>
</dbReference>
<dbReference type="Proteomes" id="UP000654345">
    <property type="component" value="Unassembled WGS sequence"/>
</dbReference>
<dbReference type="PANTHER" id="PTHR13847">
    <property type="entry name" value="SARCOSINE DEHYDROGENASE-RELATED"/>
    <property type="match status" value="1"/>
</dbReference>
<keyword evidence="4" id="KW-1185">Reference proteome</keyword>
<dbReference type="InterPro" id="IPR036188">
    <property type="entry name" value="FAD/NAD-bd_sf"/>
</dbReference>
<keyword evidence="1" id="KW-0560">Oxidoreductase</keyword>
<evidence type="ECO:0000259" key="2">
    <source>
        <dbReference type="Pfam" id="PF01266"/>
    </source>
</evidence>
<name>A0ABQ3V1Y1_9CHLR</name>
<dbReference type="SUPFAM" id="SSF51905">
    <property type="entry name" value="FAD/NAD(P)-binding domain"/>
    <property type="match status" value="1"/>
</dbReference>
<evidence type="ECO:0000256" key="1">
    <source>
        <dbReference type="ARBA" id="ARBA00023002"/>
    </source>
</evidence>
<feature type="domain" description="FAD dependent oxidoreductase" evidence="2">
    <location>
        <begin position="27"/>
        <end position="384"/>
    </location>
</feature>
<dbReference type="RefSeq" id="WP_201375193.1">
    <property type="nucleotide sequence ID" value="NZ_BNJG01000003.1"/>
</dbReference>
<sequence>MVAESVSYWQRTSSRFSLPTDLPPVADVAIVGGGLLGAATCYWLARAGVHAVLLERTALADGATGRNGGFVRAGTAGSYPEAIARLGQQTARAVMDITYENRVLLRQVLQEEEIACDYREPGALQLALTEAQSEEQRQEVDLLRAEGFSAEWLERAQVEAMINTPLAPEILSGRFLPEQGLLHSARLVQGLVQAALRHGAKAYQAEVHKIEQDGAHIRLRTSQGSLVAQRVIVAINAWTSTLLPELANVIVPVLEQMQAYEALDPIFSMALTVHMNTGEYMQQTPSGNILIGGCGSVAPNAGVGIWERVPTIPVQKAIEQVLPRIFPLLAPQLRVVQRWAGIIGCTQDMHPIVDAALTFPQVFFVGGFTGHGMPFGLRFGQLLATAAMDGFLPSAFQPFRLDRPSLGR</sequence>
<dbReference type="PANTHER" id="PTHR13847:SF287">
    <property type="entry name" value="FAD-DEPENDENT OXIDOREDUCTASE DOMAIN-CONTAINING PROTEIN 1"/>
    <property type="match status" value="1"/>
</dbReference>
<evidence type="ECO:0000313" key="4">
    <source>
        <dbReference type="Proteomes" id="UP000654345"/>
    </source>
</evidence>
<dbReference type="Gene3D" id="3.30.9.10">
    <property type="entry name" value="D-Amino Acid Oxidase, subunit A, domain 2"/>
    <property type="match status" value="1"/>
</dbReference>
<comment type="caution">
    <text evidence="3">The sequence shown here is derived from an EMBL/GenBank/DDBJ whole genome shotgun (WGS) entry which is preliminary data.</text>
</comment>
<evidence type="ECO:0000313" key="3">
    <source>
        <dbReference type="EMBL" id="GHO58957.1"/>
    </source>
</evidence>
<dbReference type="Gene3D" id="3.50.50.60">
    <property type="entry name" value="FAD/NAD(P)-binding domain"/>
    <property type="match status" value="1"/>
</dbReference>
<accession>A0ABQ3V1Y1</accession>
<gene>
    <name evidence="3" type="ORF">KSB_74320</name>
</gene>
<proteinExistence type="predicted"/>
<dbReference type="Pfam" id="PF01266">
    <property type="entry name" value="DAO"/>
    <property type="match status" value="1"/>
</dbReference>
<protein>
    <submittedName>
        <fullName evidence="3">FAD-dependent oxidoreductase</fullName>
    </submittedName>
</protein>
<organism evidence="3 4">
    <name type="scientific">Ktedonobacter robiniae</name>
    <dbReference type="NCBI Taxonomy" id="2778365"/>
    <lineage>
        <taxon>Bacteria</taxon>
        <taxon>Bacillati</taxon>
        <taxon>Chloroflexota</taxon>
        <taxon>Ktedonobacteria</taxon>
        <taxon>Ktedonobacterales</taxon>
        <taxon>Ktedonobacteraceae</taxon>
        <taxon>Ktedonobacter</taxon>
    </lineage>
</organism>